<name>A0A1B7LVQ4_9MICC</name>
<accession>A0A1B7LVQ4</accession>
<dbReference type="EMBL" id="LXEY01000102">
    <property type="protein sequence ID" value="OAV53972.1"/>
    <property type="molecule type" value="Genomic_DNA"/>
</dbReference>
<dbReference type="Proteomes" id="UP000078292">
    <property type="component" value="Unassembled WGS sequence"/>
</dbReference>
<dbReference type="AlphaFoldDB" id="A0A1B7LVQ4"/>
<comment type="caution">
    <text evidence="2">The sequence shown here is derived from an EMBL/GenBank/DDBJ whole genome shotgun (WGS) entry which is preliminary data.</text>
</comment>
<feature type="compositionally biased region" description="Polar residues" evidence="1">
    <location>
        <begin position="110"/>
        <end position="130"/>
    </location>
</feature>
<sequence length="130" mass="15129">MRGALWEQITTDRVILGIPPLKLLHVRVKFLTGAEDSYVLVLNVESWTHFDGWFSDAGNFEVWMRASDLRTGQFNQAWCMIRTDHQRSRYPITTNPMHESEVQKRWQKPLSRNTVQRSESPQPAKTQTSG</sequence>
<feature type="region of interest" description="Disordered" evidence="1">
    <location>
        <begin position="89"/>
        <end position="130"/>
    </location>
</feature>
<evidence type="ECO:0000313" key="3">
    <source>
        <dbReference type="Proteomes" id="UP000078292"/>
    </source>
</evidence>
<protein>
    <submittedName>
        <fullName evidence="2">Uncharacterized protein</fullName>
    </submittedName>
</protein>
<keyword evidence="3" id="KW-1185">Reference proteome</keyword>
<evidence type="ECO:0000313" key="2">
    <source>
        <dbReference type="EMBL" id="OAV53972.1"/>
    </source>
</evidence>
<dbReference type="OrthoDB" id="4929513at2"/>
<proteinExistence type="predicted"/>
<dbReference type="Gene3D" id="2.30.320.10">
    <property type="entry name" value="YwqG-like"/>
    <property type="match status" value="1"/>
</dbReference>
<reference evidence="2 3" key="1">
    <citation type="submission" date="2016-04" db="EMBL/GenBank/DDBJ databases">
        <title>First whole genome shotgun sequence of the bacterium Enteractinococcus sp. strain UASWS1574.</title>
        <authorList>
            <person name="Crovadore J."/>
            <person name="Chablais R."/>
            <person name="Lefort F."/>
        </authorList>
    </citation>
    <scope>NUCLEOTIDE SEQUENCE [LARGE SCALE GENOMIC DNA]</scope>
    <source>
        <strain evidence="2 3">UASWS1574</strain>
    </source>
</reference>
<gene>
    <name evidence="2" type="ORF">A6F49_00495</name>
</gene>
<organism evidence="2 3">
    <name type="scientific">Enteractinococcus helveticum</name>
    <dbReference type="NCBI Taxonomy" id="1837282"/>
    <lineage>
        <taxon>Bacteria</taxon>
        <taxon>Bacillati</taxon>
        <taxon>Actinomycetota</taxon>
        <taxon>Actinomycetes</taxon>
        <taxon>Micrococcales</taxon>
        <taxon>Micrococcaceae</taxon>
    </lineage>
</organism>
<evidence type="ECO:0000256" key="1">
    <source>
        <dbReference type="SAM" id="MobiDB-lite"/>
    </source>
</evidence>